<keyword evidence="3" id="KW-1185">Reference proteome</keyword>
<evidence type="ECO:0000313" key="2">
    <source>
        <dbReference type="EMBL" id="SIS67793.1"/>
    </source>
</evidence>
<evidence type="ECO:0000313" key="3">
    <source>
        <dbReference type="Proteomes" id="UP000185728"/>
    </source>
</evidence>
<sequence length="83" mass="9724">MAQVISSLKQNRPLLKKRKFKDLGEVYKNGIDFKKLSDKEGAMLKQKINEQHQNNKSIEIIIYALSIVVNFSIPYYTYWFIVG</sequence>
<comment type="caution">
    <text evidence="2">The sequence shown here is derived from an EMBL/GenBank/DDBJ whole genome shotgun (WGS) entry which is preliminary data.</text>
</comment>
<reference evidence="2 3" key="1">
    <citation type="submission" date="2017-01" db="EMBL/GenBank/DDBJ databases">
        <authorList>
            <person name="Varghese N."/>
            <person name="Submissions S."/>
        </authorList>
    </citation>
    <scope>NUCLEOTIDE SEQUENCE [LARGE SCALE GENOMIC DNA]</scope>
    <source>
        <strain evidence="2 3">DSM 2061</strain>
    </source>
</reference>
<proteinExistence type="predicted"/>
<organism evidence="2 3">
    <name type="scientific">Zobellia uliginosa</name>
    <dbReference type="NCBI Taxonomy" id="143224"/>
    <lineage>
        <taxon>Bacteria</taxon>
        <taxon>Pseudomonadati</taxon>
        <taxon>Bacteroidota</taxon>
        <taxon>Flavobacteriia</taxon>
        <taxon>Flavobacteriales</taxon>
        <taxon>Flavobacteriaceae</taxon>
        <taxon>Zobellia</taxon>
    </lineage>
</organism>
<accession>A0ABY1KTM3</accession>
<feature type="transmembrane region" description="Helical" evidence="1">
    <location>
        <begin position="60"/>
        <end position="81"/>
    </location>
</feature>
<gene>
    <name evidence="2" type="ORF">SAMN05421766_103318</name>
</gene>
<keyword evidence="1" id="KW-0472">Membrane</keyword>
<dbReference type="Proteomes" id="UP000185728">
    <property type="component" value="Unassembled WGS sequence"/>
</dbReference>
<dbReference type="EMBL" id="FTOB01000003">
    <property type="protein sequence ID" value="SIS67793.1"/>
    <property type="molecule type" value="Genomic_DNA"/>
</dbReference>
<dbReference type="RefSeq" id="WP_076455102.1">
    <property type="nucleotide sequence ID" value="NZ_FTOB01000003.1"/>
</dbReference>
<name>A0ABY1KTM3_9FLAO</name>
<evidence type="ECO:0000256" key="1">
    <source>
        <dbReference type="SAM" id="Phobius"/>
    </source>
</evidence>
<keyword evidence="1" id="KW-1133">Transmembrane helix</keyword>
<protein>
    <submittedName>
        <fullName evidence="2">Uncharacterized protein</fullName>
    </submittedName>
</protein>
<keyword evidence="1" id="KW-0812">Transmembrane</keyword>